<evidence type="ECO:0000313" key="2">
    <source>
        <dbReference type="Proteomes" id="UP000225740"/>
    </source>
</evidence>
<dbReference type="GeneID" id="90608842"/>
<gene>
    <name evidence="1" type="ORF">CEE69_11900</name>
</gene>
<dbReference type="OrthoDB" id="7215872at2"/>
<dbReference type="EMBL" id="NIZW01000008">
    <property type="protein sequence ID" value="PHQ35114.1"/>
    <property type="molecule type" value="Genomic_DNA"/>
</dbReference>
<dbReference type="Proteomes" id="UP000225740">
    <property type="component" value="Unassembled WGS sequence"/>
</dbReference>
<proteinExistence type="predicted"/>
<name>A0A2G1W7U2_9BACT</name>
<dbReference type="RefSeq" id="WP_099260874.1">
    <property type="nucleotide sequence ID" value="NZ_NIZW01000008.1"/>
</dbReference>
<accession>A0A2G1W7U2</accession>
<comment type="caution">
    <text evidence="1">The sequence shown here is derived from an EMBL/GenBank/DDBJ whole genome shotgun (WGS) entry which is preliminary data.</text>
</comment>
<reference evidence="1 2" key="1">
    <citation type="submission" date="2017-06" db="EMBL/GenBank/DDBJ databases">
        <title>Description of Rhodopirellula bahusiensis sp. nov.</title>
        <authorList>
            <person name="Kizina J."/>
            <person name="Harder J."/>
        </authorList>
    </citation>
    <scope>NUCLEOTIDE SEQUENCE [LARGE SCALE GENOMIC DNA]</scope>
    <source>
        <strain evidence="1 2">SWK21</strain>
    </source>
</reference>
<organism evidence="1 2">
    <name type="scientific">Rhodopirellula bahusiensis</name>
    <dbReference type="NCBI Taxonomy" id="2014065"/>
    <lineage>
        <taxon>Bacteria</taxon>
        <taxon>Pseudomonadati</taxon>
        <taxon>Planctomycetota</taxon>
        <taxon>Planctomycetia</taxon>
        <taxon>Pirellulales</taxon>
        <taxon>Pirellulaceae</taxon>
        <taxon>Rhodopirellula</taxon>
    </lineage>
</organism>
<sequence length="339" mass="38338">MATLTKANEELFRRTPDECFDSFDSLYAECSRSREQSTDLWELPQDISLTHDLTICNGEGSEYRLNDWSFSQLCRTAGVGKDTVNRLSRKTASKVFEETLPQAEKPMQLLTTEKQIRSVHGVAYTRLWNVELLDVVNEYASFFTPPQKAMDDVSTGLYCGEQDMFAFLIDPTGWAEIEGQAFAPGFFIWNSEVGRRSIGIQTFWFQRVCQNHIVWDATEVIEFTRKHTANVRDALQEIRIMLDNLVTVRDQRKDSFAAMIKKAMTERLGDDADEVTKVLTAEKIPRHLIKDAMGIARTQGAFTIFAMVDALTKLSQKVDFAGDRTALDAKIGGLLSMAA</sequence>
<keyword evidence="2" id="KW-1185">Reference proteome</keyword>
<dbReference type="AlphaFoldDB" id="A0A2G1W7U2"/>
<evidence type="ECO:0000313" key="1">
    <source>
        <dbReference type="EMBL" id="PHQ35114.1"/>
    </source>
</evidence>
<dbReference type="Pfam" id="PF06067">
    <property type="entry name" value="DUF932"/>
    <property type="match status" value="1"/>
</dbReference>
<protein>
    <submittedName>
        <fullName evidence="1">DUF932 domain-containing protein</fullName>
    </submittedName>
</protein>
<dbReference type="InterPro" id="IPR026325">
    <property type="entry name" value="DUF932"/>
</dbReference>